<dbReference type="SMART" id="SM00462">
    <property type="entry name" value="PTB"/>
    <property type="match status" value="1"/>
</dbReference>
<dbReference type="AlphaFoldDB" id="A0A9P0IX13"/>
<dbReference type="GO" id="GO:0005737">
    <property type="term" value="C:cytoplasm"/>
    <property type="evidence" value="ECO:0007669"/>
    <property type="project" value="TreeGrafter"/>
</dbReference>
<feature type="compositionally biased region" description="Polar residues" evidence="4">
    <location>
        <begin position="807"/>
        <end position="823"/>
    </location>
</feature>
<feature type="region of interest" description="Disordered" evidence="4">
    <location>
        <begin position="806"/>
        <end position="831"/>
    </location>
</feature>
<dbReference type="Proteomes" id="UP001153620">
    <property type="component" value="Chromosome 2"/>
</dbReference>
<evidence type="ECO:0000256" key="1">
    <source>
        <dbReference type="ARBA" id="ARBA00022448"/>
    </source>
</evidence>
<feature type="domain" description="PDZ" evidence="6">
    <location>
        <begin position="903"/>
        <end position="988"/>
    </location>
</feature>
<feature type="compositionally biased region" description="Polar residues" evidence="4">
    <location>
        <begin position="674"/>
        <end position="687"/>
    </location>
</feature>
<feature type="compositionally biased region" description="Basic and acidic residues" evidence="4">
    <location>
        <begin position="660"/>
        <end position="673"/>
    </location>
</feature>
<dbReference type="Gene3D" id="2.30.29.30">
    <property type="entry name" value="Pleckstrin-homology domain (PH domain)/Phosphotyrosine-binding domain (PTB)"/>
    <property type="match status" value="1"/>
</dbReference>
<reference evidence="7" key="1">
    <citation type="submission" date="2022-01" db="EMBL/GenBank/DDBJ databases">
        <authorList>
            <person name="King R."/>
        </authorList>
    </citation>
    <scope>NUCLEOTIDE SEQUENCE</scope>
</reference>
<dbReference type="GO" id="GO:0043197">
    <property type="term" value="C:dendritic spine"/>
    <property type="evidence" value="ECO:0007669"/>
    <property type="project" value="TreeGrafter"/>
</dbReference>
<gene>
    <name evidence="7" type="ORF">CHIRRI_LOCUS6638</name>
</gene>
<keyword evidence="3" id="KW-0677">Repeat</keyword>
<evidence type="ECO:0000256" key="2">
    <source>
        <dbReference type="ARBA" id="ARBA00022553"/>
    </source>
</evidence>
<feature type="compositionally biased region" description="Low complexity" evidence="4">
    <location>
        <begin position="1"/>
        <end position="17"/>
    </location>
</feature>
<dbReference type="Pfam" id="PF00595">
    <property type="entry name" value="PDZ"/>
    <property type="match status" value="2"/>
</dbReference>
<dbReference type="SUPFAM" id="SSF50729">
    <property type="entry name" value="PH domain-like"/>
    <property type="match status" value="1"/>
</dbReference>
<evidence type="ECO:0000313" key="7">
    <source>
        <dbReference type="EMBL" id="CAH1719318.1"/>
    </source>
</evidence>
<evidence type="ECO:0000259" key="6">
    <source>
        <dbReference type="PROSITE" id="PS50106"/>
    </source>
</evidence>
<feature type="domain" description="PID" evidence="5">
    <location>
        <begin position="709"/>
        <end position="868"/>
    </location>
</feature>
<dbReference type="InterPro" id="IPR011993">
    <property type="entry name" value="PH-like_dom_sf"/>
</dbReference>
<dbReference type="FunFam" id="2.30.42.10:FF:000007">
    <property type="entry name" value="Amyloid beta A4 protein-binding family A member"/>
    <property type="match status" value="1"/>
</dbReference>
<dbReference type="SMART" id="SM00228">
    <property type="entry name" value="PDZ"/>
    <property type="match status" value="2"/>
</dbReference>
<dbReference type="GO" id="GO:0007268">
    <property type="term" value="P:chemical synaptic transmission"/>
    <property type="evidence" value="ECO:0007669"/>
    <property type="project" value="TreeGrafter"/>
</dbReference>
<feature type="domain" description="PDZ" evidence="6">
    <location>
        <begin position="994"/>
        <end position="1070"/>
    </location>
</feature>
<evidence type="ECO:0000259" key="5">
    <source>
        <dbReference type="PROSITE" id="PS01179"/>
    </source>
</evidence>
<dbReference type="PANTHER" id="PTHR12345:SF16">
    <property type="entry name" value="X11L, ISOFORM F-RELATED"/>
    <property type="match status" value="1"/>
</dbReference>
<dbReference type="Gene3D" id="2.30.42.10">
    <property type="match status" value="2"/>
</dbReference>
<protein>
    <submittedName>
        <fullName evidence="7">Uncharacterized protein</fullName>
    </submittedName>
</protein>
<dbReference type="PROSITE" id="PS01179">
    <property type="entry name" value="PID"/>
    <property type="match status" value="1"/>
</dbReference>
<dbReference type="PROSITE" id="PS50106">
    <property type="entry name" value="PDZ"/>
    <property type="match status" value="2"/>
</dbReference>
<dbReference type="FunFam" id="2.30.29.30:FF:000207">
    <property type="entry name" value="Protein CBR-LIN-10, isoform a"/>
    <property type="match status" value="1"/>
</dbReference>
<reference evidence="7" key="2">
    <citation type="submission" date="2022-10" db="EMBL/GenBank/DDBJ databases">
        <authorList>
            <consortium name="ENA_rothamsted_submissions"/>
            <consortium name="culmorum"/>
            <person name="King R."/>
        </authorList>
    </citation>
    <scope>NUCLEOTIDE SEQUENCE</scope>
</reference>
<dbReference type="InterPro" id="IPR051230">
    <property type="entry name" value="APP-Binding"/>
</dbReference>
<feature type="region of interest" description="Disordered" evidence="4">
    <location>
        <begin position="654"/>
        <end position="694"/>
    </location>
</feature>
<feature type="compositionally biased region" description="Low complexity" evidence="4">
    <location>
        <begin position="25"/>
        <end position="34"/>
    </location>
</feature>
<evidence type="ECO:0000256" key="4">
    <source>
        <dbReference type="SAM" id="MobiDB-lite"/>
    </source>
</evidence>
<dbReference type="OrthoDB" id="9901850at2759"/>
<dbReference type="CDD" id="cd01208">
    <property type="entry name" value="PTB_X11"/>
    <property type="match status" value="1"/>
</dbReference>
<dbReference type="Pfam" id="PF00640">
    <property type="entry name" value="PID"/>
    <property type="match status" value="1"/>
</dbReference>
<dbReference type="CDD" id="cd06793">
    <property type="entry name" value="PDZ2_APBA1_3-like"/>
    <property type="match status" value="1"/>
</dbReference>
<sequence length="1084" mass="121012">MSGPSNNSTNSTNNNSNKFYKHQVSPNNSLNHDSNSSDRMVWEMRNNFRQYYRTPNLTPLLNSPILNEDIRIIDQYQKVTGDSINNGDINGLRVLDSSTEGASNNYYSEKDIVIFDDIEDTRSSAWLNNSHFGNRLVTGFSPTSSHSSHSGNVSTGSDGLGTKNRIIGDIQIADLQGSPRRFGSTHSNETDSLNMEKSEKLQQKGILQSPINFPKRAPGFPQRIISPIEPETSSSTTNNFGSRQDEEILQHQNQPSVVDPPFDYCYEFSETRKVLDEFFTPQEQQQFQQQKLLEFQQQAKLQQVEKALPLDDFVDFKQQTSATYIGQRLAALKQMQQKQHYEHQLQQQYENRSMMEDVSVTKNKPILYENEIGEDELDIQNYYGNCPQSKNFTLSPETTDYDYDSNCGDLDSEFSLKYISSDLSLSNEINGVQDTGRLYSSMPVLEDGLSSGHASDTENNNPNISTVLENDNMSLSMNQASQKYPCGISSIQTSLYNYKNQQQDDDPDDDIEETSHDIDIDKSQDMQVALKDIRGTLERSKKLTSSINEALIHSSGNTKNINNSNSVNNNVNTSKESLVSTNITHKQHGEDEEHDTDLETDRLLGQQRMNELQQGGFDDNKNMRKVRCANGQIIKSPIGMGKTQTSLRHGIGTQLSTEQSPDHSEECVDDIKSKSPTQLVKSPTGSIVSKGRRRNKEGTMLDPAVLIEGVLFRARYLGSTQLVCEGQPTKTTRMLQAEEAVSRIKAPEGEAQPSTEVDLFISTEKIMVLNTDLKEIMMDHALKTISYIADIGDLVVLMARRRYVPQDNDSSGEQPGSNETTPPNGGKNRTPKMICHVFESDEAQFIAQSIGQAFQVAYMEFLKANGIEDHSFMKEMDYQEVLNSQEIFGDELEIFAKKERQKEVVVPKVKGEILGVVIVESGWGSMLPTVVIANLAPNLPAARCGQLNIGDQIIAINGLSLVGLPLSQCQQYIKNTKNQTAVKFTVVPCAPVVEVKIKRPNTKYQLGFSVQNGVICSLLRGGIAERGGVRVGHRIIEINNQSVVAVPHEKIVNLLATSVGEISMKTMPTSMFRLLTGQENPIYI</sequence>
<dbReference type="CDD" id="cd06720">
    <property type="entry name" value="PDZ1_APBA1_3-like"/>
    <property type="match status" value="1"/>
</dbReference>
<keyword evidence="8" id="KW-1185">Reference proteome</keyword>
<keyword evidence="2" id="KW-0597">Phosphoprotein</keyword>
<dbReference type="InterPro" id="IPR036034">
    <property type="entry name" value="PDZ_sf"/>
</dbReference>
<feature type="region of interest" description="Disordered" evidence="4">
    <location>
        <begin position="1"/>
        <end position="35"/>
    </location>
</feature>
<dbReference type="FunFam" id="2.30.42.10:FF:000017">
    <property type="entry name" value="Amyloid beta A4 protein-binding family A member 1"/>
    <property type="match status" value="1"/>
</dbReference>
<dbReference type="PANTHER" id="PTHR12345">
    <property type="entry name" value="SYNTENIN RELATED"/>
    <property type="match status" value="1"/>
</dbReference>
<accession>A0A9P0IX13</accession>
<dbReference type="SUPFAM" id="SSF50156">
    <property type="entry name" value="PDZ domain-like"/>
    <property type="match status" value="2"/>
</dbReference>
<name>A0A9P0IX13_9DIPT</name>
<proteinExistence type="predicted"/>
<evidence type="ECO:0000313" key="8">
    <source>
        <dbReference type="Proteomes" id="UP001153620"/>
    </source>
</evidence>
<keyword evidence="1" id="KW-0813">Transport</keyword>
<dbReference type="GO" id="GO:0005886">
    <property type="term" value="C:plasma membrane"/>
    <property type="evidence" value="ECO:0007669"/>
    <property type="project" value="TreeGrafter"/>
</dbReference>
<dbReference type="EMBL" id="OU895878">
    <property type="protein sequence ID" value="CAH1719318.1"/>
    <property type="molecule type" value="Genomic_DNA"/>
</dbReference>
<organism evidence="7 8">
    <name type="scientific">Chironomus riparius</name>
    <dbReference type="NCBI Taxonomy" id="315576"/>
    <lineage>
        <taxon>Eukaryota</taxon>
        <taxon>Metazoa</taxon>
        <taxon>Ecdysozoa</taxon>
        <taxon>Arthropoda</taxon>
        <taxon>Hexapoda</taxon>
        <taxon>Insecta</taxon>
        <taxon>Pterygota</taxon>
        <taxon>Neoptera</taxon>
        <taxon>Endopterygota</taxon>
        <taxon>Diptera</taxon>
        <taxon>Nematocera</taxon>
        <taxon>Chironomoidea</taxon>
        <taxon>Chironomidae</taxon>
        <taxon>Chironominae</taxon>
        <taxon>Chironomus</taxon>
    </lineage>
</organism>
<dbReference type="InterPro" id="IPR006020">
    <property type="entry name" value="PTB/PI_dom"/>
</dbReference>
<dbReference type="InterPro" id="IPR001478">
    <property type="entry name" value="PDZ"/>
</dbReference>
<evidence type="ECO:0000256" key="3">
    <source>
        <dbReference type="ARBA" id="ARBA00022737"/>
    </source>
</evidence>